<gene>
    <name evidence="1" type="ORF">Cgig2_011718</name>
</gene>
<protein>
    <submittedName>
        <fullName evidence="1">Uncharacterized protein</fullName>
    </submittedName>
</protein>
<comment type="caution">
    <text evidence="1">The sequence shown here is derived from an EMBL/GenBank/DDBJ whole genome shotgun (WGS) entry which is preliminary data.</text>
</comment>
<evidence type="ECO:0000313" key="2">
    <source>
        <dbReference type="Proteomes" id="UP001153076"/>
    </source>
</evidence>
<dbReference type="EMBL" id="JAKOGI010002860">
    <property type="protein sequence ID" value="KAJ8421199.1"/>
    <property type="molecule type" value="Genomic_DNA"/>
</dbReference>
<sequence length="195" mass="21324">MLDIKVWSNTSLNMNNKSTEQAGVHIIMKEVFLYKDRMNSFGSSIAQRSMPPLILRMTMICNLMQPLYFATVLTNIYSSECELEGHLLPSCSHDGSGGGGDGGNGGANEMGASNSSRPSIDYFSDLGCGATLEDDRRSRNSPDEQPTQIYYCLREGPGLFASSSGYDIYSGVLNDYGYKSTYTNCPPLSYPSNEP</sequence>
<reference evidence="1" key="1">
    <citation type="submission" date="2022-04" db="EMBL/GenBank/DDBJ databases">
        <title>Carnegiea gigantea Genome sequencing and assembly v2.</title>
        <authorList>
            <person name="Copetti D."/>
            <person name="Sanderson M.J."/>
            <person name="Burquez A."/>
            <person name="Wojciechowski M.F."/>
        </authorList>
    </citation>
    <scope>NUCLEOTIDE SEQUENCE</scope>
    <source>
        <strain evidence="1">SGP5-SGP5p</strain>
        <tissue evidence="1">Aerial part</tissue>
    </source>
</reference>
<organism evidence="1 2">
    <name type="scientific">Carnegiea gigantea</name>
    <dbReference type="NCBI Taxonomy" id="171969"/>
    <lineage>
        <taxon>Eukaryota</taxon>
        <taxon>Viridiplantae</taxon>
        <taxon>Streptophyta</taxon>
        <taxon>Embryophyta</taxon>
        <taxon>Tracheophyta</taxon>
        <taxon>Spermatophyta</taxon>
        <taxon>Magnoliopsida</taxon>
        <taxon>eudicotyledons</taxon>
        <taxon>Gunneridae</taxon>
        <taxon>Pentapetalae</taxon>
        <taxon>Caryophyllales</taxon>
        <taxon>Cactineae</taxon>
        <taxon>Cactaceae</taxon>
        <taxon>Cactoideae</taxon>
        <taxon>Echinocereeae</taxon>
        <taxon>Carnegiea</taxon>
    </lineage>
</organism>
<accession>A0A9Q1GKM7</accession>
<keyword evidence="2" id="KW-1185">Reference proteome</keyword>
<proteinExistence type="predicted"/>
<dbReference type="AlphaFoldDB" id="A0A9Q1GKM7"/>
<evidence type="ECO:0000313" key="1">
    <source>
        <dbReference type="EMBL" id="KAJ8421199.1"/>
    </source>
</evidence>
<name>A0A9Q1GKM7_9CARY</name>
<dbReference type="Proteomes" id="UP001153076">
    <property type="component" value="Unassembled WGS sequence"/>
</dbReference>